<organism evidence="1">
    <name type="scientific">Escherichia phage vB_EcoS_ESCO41</name>
    <dbReference type="NCBI Taxonomy" id="2496547"/>
    <lineage>
        <taxon>Viruses</taxon>
        <taxon>Duplodnaviria</taxon>
        <taxon>Heunggongvirae</taxon>
        <taxon>Uroviricota</taxon>
        <taxon>Caudoviricetes</taxon>
        <taxon>Drexlerviridae</taxon>
        <taxon>Nouzillyvirus</taxon>
        <taxon>Nouzillyvirus ESCO41</taxon>
    </lineage>
</organism>
<accession>A0A1U9WQX7</accession>
<name>A0A1U9WQX7_9CAUD</name>
<dbReference type="PROSITE" id="PS51257">
    <property type="entry name" value="PROKAR_LIPOPROTEIN"/>
    <property type="match status" value="1"/>
</dbReference>
<evidence type="ECO:0000313" key="1">
    <source>
        <dbReference type="EMBL" id="AQY55262.1"/>
    </source>
</evidence>
<protein>
    <submittedName>
        <fullName evidence="1">Uncharacterized protein</fullName>
    </submittedName>
</protein>
<dbReference type="Proteomes" id="UP000222601">
    <property type="component" value="Segment"/>
</dbReference>
<gene>
    <name evidence="1" type="ORF">ESCO41_00034</name>
</gene>
<keyword evidence="2" id="KW-1185">Reference proteome</keyword>
<proteinExistence type="predicted"/>
<dbReference type="EMBL" id="KY619305">
    <property type="protein sequence ID" value="AQY55262.1"/>
    <property type="molecule type" value="Genomic_DNA"/>
</dbReference>
<reference evidence="1" key="1">
    <citation type="submission" date="2017-02" db="EMBL/GenBank/DDBJ databases">
        <title>Characterization of a new coliphage vB_EcoS_ESCO41.</title>
        <authorList>
            <person name="Trotereau A."/>
            <person name="Schouler C."/>
        </authorList>
    </citation>
    <scope>NUCLEOTIDE SEQUENCE [LARGE SCALE GENOMIC DNA]</scope>
</reference>
<sequence>MNSINRYIPVSVPTSVNIHGVGMQACDDGVWVSYAMHKQEIESLQTRLKALESTQKHQISAPSIIADHVEQAIKEAVGKLVHEACEQLLKDLPKYNGDPCHSTVDAFVNDLAAGPGKTIMDDTYSVAGELTKNAKFTFGSNFGEGKALTMSTAKMEPRSGGYGYSNRHAWAVGECESARDRKVAVCYHVGGNEFINGCEYAYEIDECEPGCEPRLIQITQDAFCSGLKGDYRWEARRIGNVMNAKATLVDAYAIINPDGGVVAQFYIK</sequence>
<evidence type="ECO:0000313" key="2">
    <source>
        <dbReference type="Proteomes" id="UP000222601"/>
    </source>
</evidence>